<reference evidence="2" key="1">
    <citation type="submission" date="2022-11" db="EMBL/GenBank/DDBJ databases">
        <title>Chromosomal genome sequence assembly and mating type (MAT) locus characterization of the leprose asexual lichenized fungus Lepraria neglecta (Nyl.) Erichsen.</title>
        <authorList>
            <person name="Allen J.L."/>
            <person name="Pfeffer B."/>
        </authorList>
    </citation>
    <scope>NUCLEOTIDE SEQUENCE</scope>
    <source>
        <strain evidence="2">Allen 5258</strain>
    </source>
</reference>
<protein>
    <submittedName>
        <fullName evidence="2">Uncharacterized protein</fullName>
    </submittedName>
</protein>
<feature type="region of interest" description="Disordered" evidence="1">
    <location>
        <begin position="63"/>
        <end position="91"/>
    </location>
</feature>
<feature type="compositionally biased region" description="Basic residues" evidence="1">
    <location>
        <begin position="26"/>
        <end position="43"/>
    </location>
</feature>
<evidence type="ECO:0000313" key="2">
    <source>
        <dbReference type="EMBL" id="KAK3170234.1"/>
    </source>
</evidence>
<organism evidence="2 3">
    <name type="scientific">Lepraria neglecta</name>
    <dbReference type="NCBI Taxonomy" id="209136"/>
    <lineage>
        <taxon>Eukaryota</taxon>
        <taxon>Fungi</taxon>
        <taxon>Dikarya</taxon>
        <taxon>Ascomycota</taxon>
        <taxon>Pezizomycotina</taxon>
        <taxon>Lecanoromycetes</taxon>
        <taxon>OSLEUM clade</taxon>
        <taxon>Lecanoromycetidae</taxon>
        <taxon>Lecanorales</taxon>
        <taxon>Lecanorineae</taxon>
        <taxon>Stereocaulaceae</taxon>
        <taxon>Lepraria</taxon>
    </lineage>
</organism>
<sequence length="91" mass="9694">MAQGAIKQSKRTASSSRRPSVLGPKKGQRTIAPKKKSLVKQKKFSKKYTSGLIGKTERNLAEKAGHLEMLGGGKKKGGEDKGDGKKGKSAK</sequence>
<gene>
    <name evidence="2" type="ORF">OEA41_009621</name>
</gene>
<keyword evidence="3" id="KW-1185">Reference proteome</keyword>
<evidence type="ECO:0000313" key="3">
    <source>
        <dbReference type="Proteomes" id="UP001276659"/>
    </source>
</evidence>
<dbReference type="EMBL" id="JASNWA010000009">
    <property type="protein sequence ID" value="KAK3170234.1"/>
    <property type="molecule type" value="Genomic_DNA"/>
</dbReference>
<dbReference type="Pfam" id="PF09495">
    <property type="entry name" value="DUF2462"/>
    <property type="match status" value="1"/>
</dbReference>
<feature type="compositionally biased region" description="Basic and acidic residues" evidence="1">
    <location>
        <begin position="76"/>
        <end position="91"/>
    </location>
</feature>
<name>A0AAD9Z209_9LECA</name>
<proteinExistence type="predicted"/>
<accession>A0AAD9Z209</accession>
<evidence type="ECO:0000256" key="1">
    <source>
        <dbReference type="SAM" id="MobiDB-lite"/>
    </source>
</evidence>
<comment type="caution">
    <text evidence="2">The sequence shown here is derived from an EMBL/GenBank/DDBJ whole genome shotgun (WGS) entry which is preliminary data.</text>
</comment>
<feature type="region of interest" description="Disordered" evidence="1">
    <location>
        <begin position="1"/>
        <end position="43"/>
    </location>
</feature>
<dbReference type="AlphaFoldDB" id="A0AAD9Z209"/>
<dbReference type="Proteomes" id="UP001276659">
    <property type="component" value="Unassembled WGS sequence"/>
</dbReference>
<dbReference type="InterPro" id="IPR019034">
    <property type="entry name" value="UPF0390"/>
</dbReference>